<organism evidence="3">
    <name type="scientific">Magnetospirillum gryphiswaldense</name>
    <dbReference type="NCBI Taxonomy" id="55518"/>
    <lineage>
        <taxon>Bacteria</taxon>
        <taxon>Pseudomonadati</taxon>
        <taxon>Pseudomonadota</taxon>
        <taxon>Alphaproteobacteria</taxon>
        <taxon>Rhodospirillales</taxon>
        <taxon>Rhodospirillaceae</taxon>
        <taxon>Magnetospirillum</taxon>
    </lineage>
</organism>
<feature type="transmembrane region" description="Helical" evidence="2">
    <location>
        <begin position="6"/>
        <end position="28"/>
    </location>
</feature>
<gene>
    <name evidence="3" type="ORF">MGR_4215</name>
</gene>
<keyword evidence="2" id="KW-1133">Transmembrane helix</keyword>
<proteinExistence type="predicted"/>
<evidence type="ECO:0000313" key="3">
    <source>
        <dbReference type="EMBL" id="CAM78147.1"/>
    </source>
</evidence>
<feature type="compositionally biased region" description="Low complexity" evidence="1">
    <location>
        <begin position="171"/>
        <end position="182"/>
    </location>
</feature>
<feature type="compositionally biased region" description="Low complexity" evidence="1">
    <location>
        <begin position="142"/>
        <end position="161"/>
    </location>
</feature>
<keyword evidence="2" id="KW-0472">Membrane</keyword>
<keyword evidence="2" id="KW-0812">Transmembrane</keyword>
<accession>A4U5J0</accession>
<evidence type="ECO:0000256" key="1">
    <source>
        <dbReference type="SAM" id="MobiDB-lite"/>
    </source>
</evidence>
<dbReference type="EMBL" id="CU459003">
    <property type="protein sequence ID" value="CAM78147.1"/>
    <property type="molecule type" value="Genomic_DNA"/>
</dbReference>
<dbReference type="AlphaFoldDB" id="A4U5J0"/>
<evidence type="ECO:0000256" key="2">
    <source>
        <dbReference type="SAM" id="Phobius"/>
    </source>
</evidence>
<feature type="region of interest" description="Disordered" evidence="1">
    <location>
        <begin position="140"/>
        <end position="205"/>
    </location>
</feature>
<protein>
    <submittedName>
        <fullName evidence="3">Uncharacterized protein</fullName>
    </submittedName>
</protein>
<dbReference type="RefSeq" id="WP_024080096.1">
    <property type="nucleotide sequence ID" value="NZ_CP027527.1"/>
</dbReference>
<name>A4U5J0_9PROT</name>
<sequence>MSFSTVLIISLAAGVILIIGGGLMMYMANLVKSAYEIKVQINSEVEDRLTKMGDELDKKSKWIKRDLLEEIEKIKSNMHTEAQTKVGELTQPFTARLDALEAALKAERAEWVKAVDSDRAAITNIDNRLKSLGKSAKKAEDAAATAAQTAAGEPQPAADGSPAPPKPPPQTAAQIAQAQARAGMPPQGSGTATWLPELGNGNNGR</sequence>
<reference evidence="3" key="1">
    <citation type="journal article" date="2007" name="J. Bacteriol.">
        <title>Comparative genome analysis of four magnetotactic bacteria reveals a complex set of group-specific genes implicated in magnetosome biomineralization and function.</title>
        <authorList>
            <person name="Richter M."/>
            <person name="Kube M."/>
            <person name="Bazylinski D.A."/>
            <person name="Lombardot T."/>
            <person name="Gloeckner F.O."/>
            <person name="Reinhardt R."/>
            <person name="Schueler D."/>
        </authorList>
    </citation>
    <scope>NUCLEOTIDE SEQUENCE</scope>
    <source>
        <strain evidence="3">MSR-1</strain>
    </source>
</reference>